<keyword evidence="2 6" id="KW-0812">Transmembrane</keyword>
<keyword evidence="5 6" id="KW-0472">Membrane</keyword>
<dbReference type="PANTHER" id="PTHR10994:SF62">
    <property type="entry name" value="RETICULON-LIKE PROTEIN B8"/>
    <property type="match status" value="1"/>
</dbReference>
<dbReference type="PROSITE" id="PS50845">
    <property type="entry name" value="RETICULON"/>
    <property type="match status" value="1"/>
</dbReference>
<protein>
    <recommendedName>
        <fullName evidence="6">Reticulon-like protein</fullName>
    </recommendedName>
</protein>
<feature type="transmembrane region" description="Helical" evidence="6">
    <location>
        <begin position="93"/>
        <end position="114"/>
    </location>
</feature>
<evidence type="ECO:0000256" key="3">
    <source>
        <dbReference type="ARBA" id="ARBA00022824"/>
    </source>
</evidence>
<keyword evidence="4 6" id="KW-1133">Transmembrane helix</keyword>
<dbReference type="Proteomes" id="UP000825729">
    <property type="component" value="Unassembled WGS sequence"/>
</dbReference>
<dbReference type="AlphaFoldDB" id="A0AAV7DXC5"/>
<gene>
    <name evidence="8" type="ORF">H6P81_019788</name>
</gene>
<dbReference type="Pfam" id="PF02453">
    <property type="entry name" value="Reticulon"/>
    <property type="match status" value="1"/>
</dbReference>
<comment type="caution">
    <text evidence="8">The sequence shown here is derived from an EMBL/GenBank/DDBJ whole genome shotgun (WGS) entry which is preliminary data.</text>
</comment>
<comment type="subcellular location">
    <subcellularLocation>
        <location evidence="1 6">Endoplasmic reticulum membrane</location>
        <topology evidence="1 6">Multi-pass membrane protein</topology>
    </subcellularLocation>
</comment>
<keyword evidence="3 6" id="KW-0256">Endoplasmic reticulum</keyword>
<dbReference type="InterPro" id="IPR045064">
    <property type="entry name" value="Reticulon-like"/>
</dbReference>
<evidence type="ECO:0000256" key="5">
    <source>
        <dbReference type="ARBA" id="ARBA00023136"/>
    </source>
</evidence>
<evidence type="ECO:0000256" key="6">
    <source>
        <dbReference type="RuleBase" id="RU363132"/>
    </source>
</evidence>
<proteinExistence type="predicted"/>
<organism evidence="8 9">
    <name type="scientific">Aristolochia fimbriata</name>
    <name type="common">White veined hardy Dutchman's pipe vine</name>
    <dbReference type="NCBI Taxonomy" id="158543"/>
    <lineage>
        <taxon>Eukaryota</taxon>
        <taxon>Viridiplantae</taxon>
        <taxon>Streptophyta</taxon>
        <taxon>Embryophyta</taxon>
        <taxon>Tracheophyta</taxon>
        <taxon>Spermatophyta</taxon>
        <taxon>Magnoliopsida</taxon>
        <taxon>Magnoliidae</taxon>
        <taxon>Piperales</taxon>
        <taxon>Aristolochiaceae</taxon>
        <taxon>Aristolochia</taxon>
    </lineage>
</organism>
<reference evidence="8 9" key="1">
    <citation type="submission" date="2021-07" db="EMBL/GenBank/DDBJ databases">
        <title>The Aristolochia fimbriata genome: insights into angiosperm evolution, floral development and chemical biosynthesis.</title>
        <authorList>
            <person name="Jiao Y."/>
        </authorList>
    </citation>
    <scope>NUCLEOTIDE SEQUENCE [LARGE SCALE GENOMIC DNA]</scope>
    <source>
        <strain evidence="8">IBCAS-2021</strain>
        <tissue evidence="8">Leaf</tissue>
    </source>
</reference>
<evidence type="ECO:0000259" key="7">
    <source>
        <dbReference type="PROSITE" id="PS50845"/>
    </source>
</evidence>
<accession>A0AAV7DXC5</accession>
<evidence type="ECO:0000256" key="4">
    <source>
        <dbReference type="ARBA" id="ARBA00022989"/>
    </source>
</evidence>
<dbReference type="InterPro" id="IPR003388">
    <property type="entry name" value="Reticulon"/>
</dbReference>
<evidence type="ECO:0000256" key="2">
    <source>
        <dbReference type="ARBA" id="ARBA00022692"/>
    </source>
</evidence>
<keyword evidence="9" id="KW-1185">Reference proteome</keyword>
<evidence type="ECO:0000256" key="1">
    <source>
        <dbReference type="ARBA" id="ARBA00004477"/>
    </source>
</evidence>
<dbReference type="PANTHER" id="PTHR10994">
    <property type="entry name" value="RETICULON"/>
    <property type="match status" value="1"/>
</dbReference>
<sequence length="246" mass="27474">MPESATPENILSSIMETFADSVPKQKLGSYFVEDSSVSAQMNRLFGRQRSMHKVLGGGKSADVLLWRNKKISSGVLVGATAIWVLFEWLNYNFLTLGCLALSVGLLIQFGWASASGFVNRSQSKVPRLLLPDELFVNIAVNVGAEVNRFLSYLQDVSTGRHVKQFLAIIASLWAAAIIGTWCNFITVVYIGFVAAHTLPVLYERYEDQVDNFIYRLLGQLQNQYRKLDSGVLGRIPKGNIKFKKFN</sequence>
<dbReference type="GO" id="GO:0009617">
    <property type="term" value="P:response to bacterium"/>
    <property type="evidence" value="ECO:0007669"/>
    <property type="project" value="InterPro"/>
</dbReference>
<dbReference type="GO" id="GO:0005789">
    <property type="term" value="C:endoplasmic reticulum membrane"/>
    <property type="evidence" value="ECO:0007669"/>
    <property type="project" value="UniProtKB-SubCell"/>
</dbReference>
<name>A0AAV7DXC5_ARIFI</name>
<evidence type="ECO:0000313" key="8">
    <source>
        <dbReference type="EMBL" id="KAG9439623.1"/>
    </source>
</evidence>
<feature type="transmembrane region" description="Helical" evidence="6">
    <location>
        <begin position="165"/>
        <end position="192"/>
    </location>
</feature>
<dbReference type="EMBL" id="JAINDJ010000008">
    <property type="protein sequence ID" value="KAG9439623.1"/>
    <property type="molecule type" value="Genomic_DNA"/>
</dbReference>
<feature type="domain" description="Reticulon" evidence="7">
    <location>
        <begin position="60"/>
        <end position="246"/>
    </location>
</feature>
<evidence type="ECO:0000313" key="9">
    <source>
        <dbReference type="Proteomes" id="UP000825729"/>
    </source>
</evidence>